<keyword evidence="4" id="KW-0067">ATP-binding</keyword>
<dbReference type="InterPro" id="IPR003593">
    <property type="entry name" value="AAA+_ATPase"/>
</dbReference>
<evidence type="ECO:0000313" key="7">
    <source>
        <dbReference type="Proteomes" id="UP000632273"/>
    </source>
</evidence>
<organism evidence="6 7">
    <name type="scientific">Hymenobacter cavernae</name>
    <dbReference type="NCBI Taxonomy" id="2044852"/>
    <lineage>
        <taxon>Bacteria</taxon>
        <taxon>Pseudomonadati</taxon>
        <taxon>Bacteroidota</taxon>
        <taxon>Cytophagia</taxon>
        <taxon>Cytophagales</taxon>
        <taxon>Hymenobacteraceae</taxon>
        <taxon>Hymenobacter</taxon>
    </lineage>
</organism>
<dbReference type="Gene3D" id="3.40.50.300">
    <property type="entry name" value="P-loop containing nucleotide triphosphate hydrolases"/>
    <property type="match status" value="1"/>
</dbReference>
<evidence type="ECO:0000256" key="3">
    <source>
        <dbReference type="ARBA" id="ARBA00022741"/>
    </source>
</evidence>
<accession>A0ABQ1UJI6</accession>
<dbReference type="RefSeq" id="WP_188815350.1">
    <property type="nucleotide sequence ID" value="NZ_BMHT01000006.1"/>
</dbReference>
<evidence type="ECO:0000256" key="4">
    <source>
        <dbReference type="ARBA" id="ARBA00022840"/>
    </source>
</evidence>
<dbReference type="Gene3D" id="2.70.50.60">
    <property type="entry name" value="abc- transporter (atp binding component) like domain"/>
    <property type="match status" value="1"/>
</dbReference>
<name>A0ABQ1UJI6_9BACT</name>
<dbReference type="InterPro" id="IPR003439">
    <property type="entry name" value="ABC_transporter-like_ATP-bd"/>
</dbReference>
<evidence type="ECO:0000313" key="6">
    <source>
        <dbReference type="EMBL" id="GGF20599.1"/>
    </source>
</evidence>
<comment type="similarity">
    <text evidence="1">Belongs to the ABC transporter superfamily.</text>
</comment>
<dbReference type="CDD" id="cd03220">
    <property type="entry name" value="ABC_KpsT_Wzt"/>
    <property type="match status" value="1"/>
</dbReference>
<dbReference type="PROSITE" id="PS50893">
    <property type="entry name" value="ABC_TRANSPORTER_2"/>
    <property type="match status" value="1"/>
</dbReference>
<reference evidence="7" key="1">
    <citation type="journal article" date="2019" name="Int. J. Syst. Evol. Microbiol.">
        <title>The Global Catalogue of Microorganisms (GCM) 10K type strain sequencing project: providing services to taxonomists for standard genome sequencing and annotation.</title>
        <authorList>
            <consortium name="The Broad Institute Genomics Platform"/>
            <consortium name="The Broad Institute Genome Sequencing Center for Infectious Disease"/>
            <person name="Wu L."/>
            <person name="Ma J."/>
        </authorList>
    </citation>
    <scope>NUCLEOTIDE SEQUENCE [LARGE SCALE GENOMIC DNA]</scope>
    <source>
        <strain evidence="7">CGMCC 1.15197</strain>
    </source>
</reference>
<proteinExistence type="inferred from homology"/>
<evidence type="ECO:0000256" key="1">
    <source>
        <dbReference type="ARBA" id="ARBA00005417"/>
    </source>
</evidence>
<dbReference type="PANTHER" id="PTHR46743">
    <property type="entry name" value="TEICHOIC ACIDS EXPORT ATP-BINDING PROTEIN TAGH"/>
    <property type="match status" value="1"/>
</dbReference>
<evidence type="ECO:0000256" key="2">
    <source>
        <dbReference type="ARBA" id="ARBA00022448"/>
    </source>
</evidence>
<keyword evidence="2" id="KW-0813">Transport</keyword>
<dbReference type="InterPro" id="IPR050683">
    <property type="entry name" value="Bact_Polysacc_Export_ATP-bd"/>
</dbReference>
<comment type="caution">
    <text evidence="6">The sequence shown here is derived from an EMBL/GenBank/DDBJ whole genome shotgun (WGS) entry which is preliminary data.</text>
</comment>
<protein>
    <recommendedName>
        <fullName evidence="5">ABC transporter domain-containing protein</fullName>
    </recommendedName>
</protein>
<feature type="domain" description="ABC transporter" evidence="5">
    <location>
        <begin position="47"/>
        <end position="269"/>
    </location>
</feature>
<dbReference type="EMBL" id="BMHT01000006">
    <property type="protein sequence ID" value="GGF20599.1"/>
    <property type="molecule type" value="Genomic_DNA"/>
</dbReference>
<dbReference type="PANTHER" id="PTHR46743:SF2">
    <property type="entry name" value="TEICHOIC ACIDS EXPORT ATP-BINDING PROTEIN TAGH"/>
    <property type="match status" value="1"/>
</dbReference>
<dbReference type="InterPro" id="IPR015860">
    <property type="entry name" value="ABC_transpr_TagH-like"/>
</dbReference>
<dbReference type="InterPro" id="IPR027417">
    <property type="entry name" value="P-loop_NTPase"/>
</dbReference>
<dbReference type="SUPFAM" id="SSF52540">
    <property type="entry name" value="P-loop containing nucleoside triphosphate hydrolases"/>
    <property type="match status" value="1"/>
</dbReference>
<evidence type="ECO:0000259" key="5">
    <source>
        <dbReference type="PROSITE" id="PS50893"/>
    </source>
</evidence>
<dbReference type="Pfam" id="PF00005">
    <property type="entry name" value="ABC_tran"/>
    <property type="match status" value="1"/>
</dbReference>
<sequence>MSDIAIKVENLGKLYRLGEIGTGTLGQDLSRWWARTRGKEDPFATIGETNDRTKKGGSNYVWSLKDVNFEVKQGEVLGIIGRNGAGKSTLLKILSKVTGPSRGSIKINGRIASLLEVGTGFHPELTGRENVFLNGAILGMNKAEIQSKFDEIVDFSGVERYIDTPVKRYSSGMYVRLAFAVAAFLEPEILIVDEVLAVGDAEFQKKCLGRMKDVSRNDGRTILFVSHSMPALKNICTTGILMETGKVSFSGSADEVIDYYITNFLSFNTDTRIKITDKNREYDLLRQIEYDSIEFVNPVEKNMYSTEDDIAILITLKSKIDREDFRIAFSIFKMDESAVGTFFSQETLSIRKGETKDFVITLKDHQLAKGQYYLDFSVGIGNELIGATEYDVVTKTLFFEIAYKDTSKTQMMVLWHSGWGAVNFHNVDIKAI</sequence>
<gene>
    <name evidence="6" type="ORF">GCM10011383_35310</name>
</gene>
<keyword evidence="3" id="KW-0547">Nucleotide-binding</keyword>
<dbReference type="Proteomes" id="UP000632273">
    <property type="component" value="Unassembled WGS sequence"/>
</dbReference>
<dbReference type="SMART" id="SM00382">
    <property type="entry name" value="AAA"/>
    <property type="match status" value="1"/>
</dbReference>
<keyword evidence="7" id="KW-1185">Reference proteome</keyword>